<keyword evidence="2" id="KW-1185">Reference proteome</keyword>
<evidence type="ECO:0000313" key="2">
    <source>
        <dbReference type="Proteomes" id="UP001057402"/>
    </source>
</evidence>
<sequence>MPSPALFSLALLLSSVRLSTSEPPAVCSLQGFPFVHALESRSPSSISPSPPLEVNGNFFNRLLTSEHHEGYTSVLFYASWCPFSNSIRPIFDAVSTIFPQINHLAVEQSSTLPSLFSKYGIHSLPSIILVNETTRTRYHGPKTLHSLIQFYEANTGVQPVQLPVLNLPASGQPGGNAIMQLTGSLSLKEMTSSEPYLVLSVLFICLRALLVVLPYLLSHLKVFWNSYIPHLKLKIFGETAQIQGRIVQVIDWRRIWTKTRLCKVRSFQERARSARVWASVSLGESSSARSSS</sequence>
<reference evidence="2" key="1">
    <citation type="journal article" date="2023" name="Front. Plant Sci.">
        <title>Chromosomal-level genome assembly of Melastoma candidum provides insights into trichome evolution.</title>
        <authorList>
            <person name="Zhong Y."/>
            <person name="Wu W."/>
            <person name="Sun C."/>
            <person name="Zou P."/>
            <person name="Liu Y."/>
            <person name="Dai S."/>
            <person name="Zhou R."/>
        </authorList>
    </citation>
    <scope>NUCLEOTIDE SEQUENCE [LARGE SCALE GENOMIC DNA]</scope>
</reference>
<evidence type="ECO:0000313" key="1">
    <source>
        <dbReference type="EMBL" id="KAI4330589.1"/>
    </source>
</evidence>
<gene>
    <name evidence="1" type="ORF">MLD38_028865</name>
</gene>
<organism evidence="1 2">
    <name type="scientific">Melastoma candidum</name>
    <dbReference type="NCBI Taxonomy" id="119954"/>
    <lineage>
        <taxon>Eukaryota</taxon>
        <taxon>Viridiplantae</taxon>
        <taxon>Streptophyta</taxon>
        <taxon>Embryophyta</taxon>
        <taxon>Tracheophyta</taxon>
        <taxon>Spermatophyta</taxon>
        <taxon>Magnoliopsida</taxon>
        <taxon>eudicotyledons</taxon>
        <taxon>Gunneridae</taxon>
        <taxon>Pentapetalae</taxon>
        <taxon>rosids</taxon>
        <taxon>malvids</taxon>
        <taxon>Myrtales</taxon>
        <taxon>Melastomataceae</taxon>
        <taxon>Melastomatoideae</taxon>
        <taxon>Melastomateae</taxon>
        <taxon>Melastoma</taxon>
    </lineage>
</organism>
<comment type="caution">
    <text evidence="1">The sequence shown here is derived from an EMBL/GenBank/DDBJ whole genome shotgun (WGS) entry which is preliminary data.</text>
</comment>
<protein>
    <submittedName>
        <fullName evidence="1">Uncharacterized protein</fullName>
    </submittedName>
</protein>
<dbReference type="EMBL" id="CM042887">
    <property type="protein sequence ID" value="KAI4330589.1"/>
    <property type="molecule type" value="Genomic_DNA"/>
</dbReference>
<proteinExistence type="predicted"/>
<accession>A0ACB9N4Q5</accession>
<name>A0ACB9N4Q5_9MYRT</name>
<dbReference type="Proteomes" id="UP001057402">
    <property type="component" value="Chromosome 8"/>
</dbReference>